<feature type="domain" description="Glycosyltransferase 2-like" evidence="3">
    <location>
        <begin position="6"/>
        <end position="136"/>
    </location>
</feature>
<dbReference type="GO" id="GO:0016740">
    <property type="term" value="F:transferase activity"/>
    <property type="evidence" value="ECO:0007669"/>
    <property type="project" value="UniProtKB-KW"/>
</dbReference>
<evidence type="ECO:0000313" key="6">
    <source>
        <dbReference type="Proteomes" id="UP000010795"/>
    </source>
</evidence>
<dbReference type="Pfam" id="PF02709">
    <property type="entry name" value="Glyco_transf_7C"/>
    <property type="match status" value="1"/>
</dbReference>
<proteinExistence type="inferred from homology"/>
<dbReference type="AlphaFoldDB" id="L0EBE3"/>
<dbReference type="STRING" id="717605.Theco_0235"/>
<evidence type="ECO:0000259" key="3">
    <source>
        <dbReference type="Pfam" id="PF00535"/>
    </source>
</evidence>
<evidence type="ECO:0000256" key="2">
    <source>
        <dbReference type="ARBA" id="ARBA00022679"/>
    </source>
</evidence>
<dbReference type="Proteomes" id="UP000010795">
    <property type="component" value="Chromosome"/>
</dbReference>
<evidence type="ECO:0000313" key="5">
    <source>
        <dbReference type="EMBL" id="AGA56480.1"/>
    </source>
</evidence>
<dbReference type="Gene3D" id="3.90.550.10">
    <property type="entry name" value="Spore Coat Polysaccharide Biosynthesis Protein SpsA, Chain A"/>
    <property type="match status" value="1"/>
</dbReference>
<dbReference type="eggNOG" id="COG1216">
    <property type="taxonomic scope" value="Bacteria"/>
</dbReference>
<evidence type="ECO:0000256" key="1">
    <source>
        <dbReference type="ARBA" id="ARBA00006739"/>
    </source>
</evidence>
<comment type="similarity">
    <text evidence="1">Belongs to the glycosyltransferase 2 family.</text>
</comment>
<dbReference type="RefSeq" id="WP_015253246.1">
    <property type="nucleotide sequence ID" value="NC_019897.1"/>
</dbReference>
<reference evidence="6" key="1">
    <citation type="submission" date="2012-01" db="EMBL/GenBank/DDBJ databases">
        <title>Complete sequence of chromosome of Thermobacillus composti KWC4.</title>
        <authorList>
            <person name="Lucas S."/>
            <person name="Han J."/>
            <person name="Lapidus A."/>
            <person name="Cheng J.-F."/>
            <person name="Goodwin L."/>
            <person name="Pitluck S."/>
            <person name="Peters L."/>
            <person name="Ovchinnikova G."/>
            <person name="Teshima H."/>
            <person name="Detter J.C."/>
            <person name="Han C."/>
            <person name="Tapia R."/>
            <person name="Land M."/>
            <person name="Hauser L."/>
            <person name="Kyrpides N."/>
            <person name="Ivanova N."/>
            <person name="Pagani I."/>
            <person name="Anderson I."/>
            <person name="Woyke T."/>
        </authorList>
    </citation>
    <scope>NUCLEOTIDE SEQUENCE [LARGE SCALE GENOMIC DNA]</scope>
    <source>
        <strain evidence="6">DSM 18247 / JCM 13945 / KWC4</strain>
    </source>
</reference>
<name>L0EBE3_THECK</name>
<dbReference type="PANTHER" id="PTHR22916">
    <property type="entry name" value="GLYCOSYLTRANSFERASE"/>
    <property type="match status" value="1"/>
</dbReference>
<accession>L0EBE3</accession>
<dbReference type="HOGENOM" id="CLU_025996_24_2_9"/>
<dbReference type="OrthoDB" id="9812302at2"/>
<dbReference type="KEGG" id="tco:Theco_0235"/>
<dbReference type="PANTHER" id="PTHR22916:SF64">
    <property type="entry name" value="TRANSFERASE, PUTATIVE-RELATED"/>
    <property type="match status" value="1"/>
</dbReference>
<dbReference type="InterPro" id="IPR001173">
    <property type="entry name" value="Glyco_trans_2-like"/>
</dbReference>
<keyword evidence="6" id="KW-1185">Reference proteome</keyword>
<feature type="domain" description="Galactosyltransferase C-terminal" evidence="4">
    <location>
        <begin position="182"/>
        <end position="228"/>
    </location>
</feature>
<dbReference type="SUPFAM" id="SSF53448">
    <property type="entry name" value="Nucleotide-diphospho-sugar transferases"/>
    <property type="match status" value="1"/>
</dbReference>
<keyword evidence="2 5" id="KW-0808">Transferase</keyword>
<evidence type="ECO:0000259" key="4">
    <source>
        <dbReference type="Pfam" id="PF02709"/>
    </source>
</evidence>
<gene>
    <name evidence="5" type="ordered locus">Theco_0235</name>
</gene>
<dbReference type="InterPro" id="IPR029044">
    <property type="entry name" value="Nucleotide-diphossugar_trans"/>
</dbReference>
<dbReference type="EMBL" id="CP003255">
    <property type="protein sequence ID" value="AGA56480.1"/>
    <property type="molecule type" value="Genomic_DNA"/>
</dbReference>
<sequence>MELQVTVIIPTYNGPDWLSRTLRCLCHQDVDPKAFEVIVCDDGSSDNTKEVACSFDSRLDLRYCYQPDRGFRAGTARNMGIRLARQEICAFVDTGVIVGEDFIRSVVDFHRRHRRAACIGIVHGSKMRDGTHPLVRYFRQISISEHPEQCLKSPMLRAYPDARQPIFDLWGHDLNRGSAPWSLYWTSLVTVETAVASEVGYFDEGFVGWGHEDIEFGYRLWKHGVRFYTDDRIRGLHLPHEQAAPPEATSKKNLAYFYSKHRELPVEMLQLDLPYGLDLVLPHLYMGVEMLPRDYETLDPGAFMPADGKTLLVGCLSPESAKRLQADAICAIGRETADRIREACPDATVEDRLGAVHPCGDKHYDVAVVTDIWRILPAELLSAMLNELDRVARRVFLFRSESLELGELPIPPAPRMPDGCGMETVWHRGDLTVYGLTIRREERPAGVPDVAGGQATG</sequence>
<dbReference type="InterPro" id="IPR027791">
    <property type="entry name" value="Galactosyl_T_C"/>
</dbReference>
<dbReference type="Pfam" id="PF00535">
    <property type="entry name" value="Glycos_transf_2"/>
    <property type="match status" value="1"/>
</dbReference>
<protein>
    <submittedName>
        <fullName evidence="5">Glycosyl transferase</fullName>
    </submittedName>
</protein>
<organism evidence="5 6">
    <name type="scientific">Thermobacillus composti (strain DSM 18247 / JCM 13945 / KWC4)</name>
    <dbReference type="NCBI Taxonomy" id="717605"/>
    <lineage>
        <taxon>Bacteria</taxon>
        <taxon>Bacillati</taxon>
        <taxon>Bacillota</taxon>
        <taxon>Bacilli</taxon>
        <taxon>Bacillales</taxon>
        <taxon>Paenibacillaceae</taxon>
        <taxon>Thermobacillus</taxon>
    </lineage>
</organism>